<dbReference type="Proteomes" id="UP001500962">
    <property type="component" value="Unassembled WGS sequence"/>
</dbReference>
<reference evidence="1" key="2">
    <citation type="submission" date="2023-12" db="EMBL/GenBank/DDBJ databases">
        <authorList>
            <person name="Sun Q."/>
            <person name="Inoue M."/>
        </authorList>
    </citation>
    <scope>NUCLEOTIDE SEQUENCE</scope>
    <source>
        <strain evidence="1">JCM 12289</strain>
    </source>
</reference>
<gene>
    <name evidence="1" type="ORF">GCM10008985_30580</name>
</gene>
<sequence>MVVYRVPQSADYPEGERYSFQYMTANSSTLLRYDNYVEKDVGRHHRHAPDGTITGIGYEGYKSHTRKFRQEVDQIHAQRRQH</sequence>
<dbReference type="Pfam" id="PF20126">
    <property type="entry name" value="TumE"/>
    <property type="match status" value="1"/>
</dbReference>
<reference evidence="1" key="1">
    <citation type="journal article" date="2014" name="Int. J. Syst. Evol. Microbiol.">
        <title>Complete genome sequence of Corynebacterium casei LMG S-19264T (=DSM 44701T), isolated from a smear-ripened cheese.</title>
        <authorList>
            <consortium name="US DOE Joint Genome Institute (JGI-PGF)"/>
            <person name="Walter F."/>
            <person name="Albersmeier A."/>
            <person name="Kalinowski J."/>
            <person name="Ruckert C."/>
        </authorList>
    </citation>
    <scope>NUCLEOTIDE SEQUENCE</scope>
    <source>
        <strain evidence="1">JCM 12289</strain>
    </source>
</reference>
<evidence type="ECO:0000313" key="1">
    <source>
        <dbReference type="EMBL" id="GAA0471613.1"/>
    </source>
</evidence>
<dbReference type="EMBL" id="BAAADN010000052">
    <property type="protein sequence ID" value="GAA0471613.1"/>
    <property type="molecule type" value="Genomic_DNA"/>
</dbReference>
<name>A0AAV3SKT0_HALDO</name>
<organism evidence="1 2">
    <name type="scientific">Halococcus dombrowskii</name>
    <dbReference type="NCBI Taxonomy" id="179637"/>
    <lineage>
        <taxon>Archaea</taxon>
        <taxon>Methanobacteriati</taxon>
        <taxon>Methanobacteriota</taxon>
        <taxon>Stenosarchaea group</taxon>
        <taxon>Halobacteria</taxon>
        <taxon>Halobacteriales</taxon>
        <taxon>Halococcaceae</taxon>
        <taxon>Halococcus</taxon>
    </lineage>
</organism>
<proteinExistence type="predicted"/>
<accession>A0AAV3SKT0</accession>
<dbReference type="AlphaFoldDB" id="A0AAV3SKT0"/>
<dbReference type="InterPro" id="IPR045397">
    <property type="entry name" value="TumE-like"/>
</dbReference>
<evidence type="ECO:0000313" key="2">
    <source>
        <dbReference type="Proteomes" id="UP001500962"/>
    </source>
</evidence>
<comment type="caution">
    <text evidence="1">The sequence shown here is derived from an EMBL/GenBank/DDBJ whole genome shotgun (WGS) entry which is preliminary data.</text>
</comment>
<protein>
    <submittedName>
        <fullName evidence="1">Uncharacterized protein</fullName>
    </submittedName>
</protein>